<accession>A0ABQ5AP88</accession>
<name>A0ABQ5AP88_9ASTR</name>
<evidence type="ECO:0008006" key="3">
    <source>
        <dbReference type="Google" id="ProtNLM"/>
    </source>
</evidence>
<reference evidence="1" key="2">
    <citation type="submission" date="2022-01" db="EMBL/GenBank/DDBJ databases">
        <authorList>
            <person name="Yamashiro T."/>
            <person name="Shiraishi A."/>
            <person name="Satake H."/>
            <person name="Nakayama K."/>
        </authorList>
    </citation>
    <scope>NUCLEOTIDE SEQUENCE</scope>
</reference>
<dbReference type="EMBL" id="BQNB010012387">
    <property type="protein sequence ID" value="GJT02958.1"/>
    <property type="molecule type" value="Genomic_DNA"/>
</dbReference>
<comment type="caution">
    <text evidence="1">The sequence shown here is derived from an EMBL/GenBank/DDBJ whole genome shotgun (WGS) entry which is preliminary data.</text>
</comment>
<gene>
    <name evidence="1" type="ORF">Tco_0824127</name>
</gene>
<evidence type="ECO:0000313" key="1">
    <source>
        <dbReference type="EMBL" id="GJT02958.1"/>
    </source>
</evidence>
<organism evidence="1 2">
    <name type="scientific">Tanacetum coccineum</name>
    <dbReference type="NCBI Taxonomy" id="301880"/>
    <lineage>
        <taxon>Eukaryota</taxon>
        <taxon>Viridiplantae</taxon>
        <taxon>Streptophyta</taxon>
        <taxon>Embryophyta</taxon>
        <taxon>Tracheophyta</taxon>
        <taxon>Spermatophyta</taxon>
        <taxon>Magnoliopsida</taxon>
        <taxon>eudicotyledons</taxon>
        <taxon>Gunneridae</taxon>
        <taxon>Pentapetalae</taxon>
        <taxon>asterids</taxon>
        <taxon>campanulids</taxon>
        <taxon>Asterales</taxon>
        <taxon>Asteraceae</taxon>
        <taxon>Asteroideae</taxon>
        <taxon>Anthemideae</taxon>
        <taxon>Anthemidinae</taxon>
        <taxon>Tanacetum</taxon>
    </lineage>
</organism>
<keyword evidence="2" id="KW-1185">Reference proteome</keyword>
<dbReference type="Proteomes" id="UP001151760">
    <property type="component" value="Unassembled WGS sequence"/>
</dbReference>
<proteinExistence type="predicted"/>
<protein>
    <recommendedName>
        <fullName evidence="3">Integrase, catalytic region, zinc finger, CCHC-type, peptidase aspartic, catalytic</fullName>
    </recommendedName>
</protein>
<sequence length="138" mass="15242">MSSNSDDISADGSVTALPMSDRMTAEIMSGGGIINESDCMLGKEKVIAKFFNRLIKDHLSLNSRDALGTTPEGGCHSWTRKGLVKYEDSVTRRRNDTMQMSVPPNCVLQGLPKDIYKLINHNIEAKAIWDNVKMLLAL</sequence>
<evidence type="ECO:0000313" key="2">
    <source>
        <dbReference type="Proteomes" id="UP001151760"/>
    </source>
</evidence>
<reference evidence="1" key="1">
    <citation type="journal article" date="2022" name="Int. J. Mol. Sci.">
        <title>Draft Genome of Tanacetum Coccineum: Genomic Comparison of Closely Related Tanacetum-Family Plants.</title>
        <authorList>
            <person name="Yamashiro T."/>
            <person name="Shiraishi A."/>
            <person name="Nakayama K."/>
            <person name="Satake H."/>
        </authorList>
    </citation>
    <scope>NUCLEOTIDE SEQUENCE</scope>
</reference>